<evidence type="ECO:0000256" key="5">
    <source>
        <dbReference type="ARBA" id="ARBA00022490"/>
    </source>
</evidence>
<dbReference type="GO" id="GO:0005049">
    <property type="term" value="F:nuclear export signal receptor activity"/>
    <property type="evidence" value="ECO:0007669"/>
    <property type="project" value="InterPro"/>
</dbReference>
<keyword evidence="7" id="KW-0539">Nucleus</keyword>
<keyword evidence="4" id="KW-0813">Transport</keyword>
<organism evidence="8 9">
    <name type="scientific">Malassezia cuniculi</name>
    <dbReference type="NCBI Taxonomy" id="948313"/>
    <lineage>
        <taxon>Eukaryota</taxon>
        <taxon>Fungi</taxon>
        <taxon>Dikarya</taxon>
        <taxon>Basidiomycota</taxon>
        <taxon>Ustilaginomycotina</taxon>
        <taxon>Malasseziomycetes</taxon>
        <taxon>Malasseziales</taxon>
        <taxon>Malasseziaceae</taxon>
        <taxon>Malassezia</taxon>
    </lineage>
</organism>
<evidence type="ECO:0000256" key="1">
    <source>
        <dbReference type="ARBA" id="ARBA00004123"/>
    </source>
</evidence>
<comment type="similarity">
    <text evidence="3">Belongs to the exportin family.</text>
</comment>
<dbReference type="GO" id="GO:0005737">
    <property type="term" value="C:cytoplasm"/>
    <property type="evidence" value="ECO:0007669"/>
    <property type="project" value="UniProtKB-SubCell"/>
</dbReference>
<keyword evidence="6" id="KW-0653">Protein transport</keyword>
<evidence type="ECO:0000313" key="9">
    <source>
        <dbReference type="Proteomes" id="UP001219933"/>
    </source>
</evidence>
<gene>
    <name evidence="8" type="ORF">MCUN1_003101</name>
</gene>
<dbReference type="AlphaFoldDB" id="A0AAF0J7G0"/>
<sequence length="1052" mass="109630">MANVALVPHTDEHVNALQAVQLAAAQVAGVDAQAREQGSATLLLLSAAENVVDLVCYVVEHTKDPAAVFHALGALLRRVPTLPAEHAGAHVHSLVDVREWLLHISVARAQQDAWPAYVQAQVYRAVAVLSKRAAVLLDDERPLAVLGTHTKSLLDGDATCVLVALGLTVELCENLGVDCLRAADGALPAGLTATQHAWCKTVFQVRVLGALGGAEPGHRFDAAVKASCSALKWNYGHGGDTLPTDLSAVLYSDHVPAVLAHAIRVANAAHLEMHAAMLQEALEHVAALRPTGSDNSALWCQQRVSLFKVFSDTLSADVSAAAFAAQGLRRLFSEDASVAQLAASLTVDELCAPLVQLTRSAYSAVITSADEPQAADAALDAVLNAWIALFDAAARADASAVIERMKGVARDIVVLPYLEMRLAAADVPDTSEHDSAAEDDAETYNEQLDSLAALARLSGVQEIVSAAHAAMTALGPVLSTSPTDAAWERLHWLCLVAGHVLADSASGETPAPPDCVSHALPAVQDTCVSLMQGLSVTLLGPLAERNAGSSIPTSPQALVSLLWFTARWVPSYLLREAPACPAEACLAGENGSVVLTSLVASLLTVYKAWQGDADVLDAAAGVLDSFANSRGVMKVLLVLPQMQELVQLVAGSLERLPSRSQAPILRALLCCTNAAKDVPAELRDTFYLQLAAAVRSRVQAALTARPDSPAVADILYAVLSILGALAQSADPLVSPKMHEAVLEQLPTVVHLAKTHSAHADVLLAAISATNAAVKAVAELDTPDEGAFAASKARELVEIIPSEPSDERAELVSAGLSLAASAASAPAGGTDALFAYIFLARDLSDDLLSEPNVPVALSGAVSHLFEGHSALLASFGTPQYTTASISDTAKNGSPLEAVLRAAVYIITWANERTSDEARRICEGLSTFATQINAAPAPIVDRFICELVHLVLAGDLDAVLFAPVLHSLRALLVSRAAAQNLGGMQTLSQSLQAAFGGDASLQQAVQHTTETLLMSISSGVPSGGHRSADAKAAAAAVEALLPFIASTRGALRVR</sequence>
<proteinExistence type="inferred from homology"/>
<keyword evidence="9" id="KW-1185">Reference proteome</keyword>
<evidence type="ECO:0000256" key="2">
    <source>
        <dbReference type="ARBA" id="ARBA00004496"/>
    </source>
</evidence>
<dbReference type="PANTHER" id="PTHR12596:SF1">
    <property type="entry name" value="EXPORTIN-4"/>
    <property type="match status" value="1"/>
</dbReference>
<evidence type="ECO:0000256" key="6">
    <source>
        <dbReference type="ARBA" id="ARBA00022927"/>
    </source>
</evidence>
<dbReference type="EMBL" id="CP119880">
    <property type="protein sequence ID" value="WFD36223.1"/>
    <property type="molecule type" value="Genomic_DNA"/>
</dbReference>
<accession>A0AAF0J7G0</accession>
<dbReference type="Proteomes" id="UP001219933">
    <property type="component" value="Chromosome 4"/>
</dbReference>
<name>A0AAF0J7G0_9BASI</name>
<reference evidence="8" key="1">
    <citation type="submission" date="2023-03" db="EMBL/GenBank/DDBJ databases">
        <title>Mating type loci evolution in Malassezia.</title>
        <authorList>
            <person name="Coelho M.A."/>
        </authorList>
    </citation>
    <scope>NUCLEOTIDE SEQUENCE</scope>
    <source>
        <strain evidence="8">CBS 11721</strain>
    </source>
</reference>
<evidence type="ECO:0000313" key="8">
    <source>
        <dbReference type="EMBL" id="WFD36223.1"/>
    </source>
</evidence>
<evidence type="ECO:0000256" key="4">
    <source>
        <dbReference type="ARBA" id="ARBA00022448"/>
    </source>
</evidence>
<dbReference type="InterPro" id="IPR044189">
    <property type="entry name" value="XPO4/7-like"/>
</dbReference>
<protein>
    <submittedName>
        <fullName evidence="8">Uncharacterized protein</fullName>
    </submittedName>
</protein>
<evidence type="ECO:0000256" key="7">
    <source>
        <dbReference type="ARBA" id="ARBA00023242"/>
    </source>
</evidence>
<dbReference type="GO" id="GO:0006611">
    <property type="term" value="P:protein export from nucleus"/>
    <property type="evidence" value="ECO:0007669"/>
    <property type="project" value="TreeGrafter"/>
</dbReference>
<comment type="subcellular location">
    <subcellularLocation>
        <location evidence="2">Cytoplasm</location>
    </subcellularLocation>
    <subcellularLocation>
        <location evidence="1">Nucleus</location>
    </subcellularLocation>
</comment>
<dbReference type="GO" id="GO:0005643">
    <property type="term" value="C:nuclear pore"/>
    <property type="evidence" value="ECO:0007669"/>
    <property type="project" value="TreeGrafter"/>
</dbReference>
<keyword evidence="5" id="KW-0963">Cytoplasm</keyword>
<dbReference type="PANTHER" id="PTHR12596">
    <property type="entry name" value="EXPORTIN 4,7-RELATED"/>
    <property type="match status" value="1"/>
</dbReference>
<evidence type="ECO:0000256" key="3">
    <source>
        <dbReference type="ARBA" id="ARBA00009466"/>
    </source>
</evidence>